<dbReference type="Proteomes" id="UP000283426">
    <property type="component" value="Unassembled WGS sequence"/>
</dbReference>
<proteinExistence type="predicted"/>
<dbReference type="EMBL" id="QRYW01000067">
    <property type="protein sequence ID" value="RGV17670.1"/>
    <property type="molecule type" value="Genomic_DNA"/>
</dbReference>
<feature type="transmembrane region" description="Helical" evidence="1">
    <location>
        <begin position="41"/>
        <end position="62"/>
    </location>
</feature>
<dbReference type="RefSeq" id="WP_013611676.1">
    <property type="nucleotide sequence ID" value="NZ_JADMSC010000073.1"/>
</dbReference>
<evidence type="ECO:0000256" key="1">
    <source>
        <dbReference type="SAM" id="Phobius"/>
    </source>
</evidence>
<sequence>MITAGKVSETLVLDGIKWGMGILLVLLYGSVHSQLEQYNPIIIYMSLILYILLFLADFIPSYRHKEKTDIQFKLFLYIGSLCLFFILVFLLKAPQYTASHTPFIISFCFFITGRLLLESNLNRMIQREKKLIKSLGFAATGILIEKPGGDAVNFIIRVYIE</sequence>
<dbReference type="AlphaFoldDB" id="A0A412W1S3"/>
<feature type="transmembrane region" description="Helical" evidence="1">
    <location>
        <begin position="74"/>
        <end position="91"/>
    </location>
</feature>
<keyword evidence="1" id="KW-1133">Transmembrane helix</keyword>
<comment type="caution">
    <text evidence="2">The sequence shown here is derived from an EMBL/GenBank/DDBJ whole genome shotgun (WGS) entry which is preliminary data.</text>
</comment>
<feature type="transmembrane region" description="Helical" evidence="1">
    <location>
        <begin position="97"/>
        <end position="117"/>
    </location>
</feature>
<reference evidence="2 3" key="1">
    <citation type="submission" date="2018-08" db="EMBL/GenBank/DDBJ databases">
        <title>A genome reference for cultivated species of the human gut microbiota.</title>
        <authorList>
            <person name="Zou Y."/>
            <person name="Xue W."/>
            <person name="Luo G."/>
        </authorList>
    </citation>
    <scope>NUCLEOTIDE SEQUENCE [LARGE SCALE GENOMIC DNA]</scope>
    <source>
        <strain evidence="2 3">AF14-6AC</strain>
    </source>
</reference>
<name>A0A412W1S3_9BACT</name>
<organism evidence="2 3">
    <name type="scientific">Odoribacter splanchnicus</name>
    <dbReference type="NCBI Taxonomy" id="28118"/>
    <lineage>
        <taxon>Bacteria</taxon>
        <taxon>Pseudomonadati</taxon>
        <taxon>Bacteroidota</taxon>
        <taxon>Bacteroidia</taxon>
        <taxon>Bacteroidales</taxon>
        <taxon>Odoribacteraceae</taxon>
        <taxon>Odoribacter</taxon>
    </lineage>
</organism>
<gene>
    <name evidence="2" type="ORF">DWW24_20940</name>
</gene>
<evidence type="ECO:0000313" key="3">
    <source>
        <dbReference type="Proteomes" id="UP000283426"/>
    </source>
</evidence>
<dbReference type="GeneID" id="61274661"/>
<protein>
    <submittedName>
        <fullName evidence="2">Uncharacterized protein</fullName>
    </submittedName>
</protein>
<keyword evidence="1" id="KW-0812">Transmembrane</keyword>
<feature type="transmembrane region" description="Helical" evidence="1">
    <location>
        <begin position="12"/>
        <end position="29"/>
    </location>
</feature>
<accession>A0A412W1S3</accession>
<keyword evidence="1" id="KW-0472">Membrane</keyword>
<evidence type="ECO:0000313" key="2">
    <source>
        <dbReference type="EMBL" id="RGV17670.1"/>
    </source>
</evidence>